<reference evidence="1" key="1">
    <citation type="journal article" date="2020" name="Stud. Mycol.">
        <title>101 Dothideomycetes genomes: a test case for predicting lifestyles and emergence of pathogens.</title>
        <authorList>
            <person name="Haridas S."/>
            <person name="Albert R."/>
            <person name="Binder M."/>
            <person name="Bloem J."/>
            <person name="Labutti K."/>
            <person name="Salamov A."/>
            <person name="Andreopoulos B."/>
            <person name="Baker S."/>
            <person name="Barry K."/>
            <person name="Bills G."/>
            <person name="Bluhm B."/>
            <person name="Cannon C."/>
            <person name="Castanera R."/>
            <person name="Culley D."/>
            <person name="Daum C."/>
            <person name="Ezra D."/>
            <person name="Gonzalez J."/>
            <person name="Henrissat B."/>
            <person name="Kuo A."/>
            <person name="Liang C."/>
            <person name="Lipzen A."/>
            <person name="Lutzoni F."/>
            <person name="Magnuson J."/>
            <person name="Mondo S."/>
            <person name="Nolan M."/>
            <person name="Ohm R."/>
            <person name="Pangilinan J."/>
            <person name="Park H.-J."/>
            <person name="Ramirez L."/>
            <person name="Alfaro M."/>
            <person name="Sun H."/>
            <person name="Tritt A."/>
            <person name="Yoshinaga Y."/>
            <person name="Zwiers L.-H."/>
            <person name="Turgeon B."/>
            <person name="Goodwin S."/>
            <person name="Spatafora J."/>
            <person name="Crous P."/>
            <person name="Grigoriev I."/>
        </authorList>
    </citation>
    <scope>NUCLEOTIDE SEQUENCE</scope>
    <source>
        <strain evidence="1">CBS 690.94</strain>
    </source>
</reference>
<organism evidence="1 2">
    <name type="scientific">Karstenula rhodostoma CBS 690.94</name>
    <dbReference type="NCBI Taxonomy" id="1392251"/>
    <lineage>
        <taxon>Eukaryota</taxon>
        <taxon>Fungi</taxon>
        <taxon>Dikarya</taxon>
        <taxon>Ascomycota</taxon>
        <taxon>Pezizomycotina</taxon>
        <taxon>Dothideomycetes</taxon>
        <taxon>Pleosporomycetidae</taxon>
        <taxon>Pleosporales</taxon>
        <taxon>Massarineae</taxon>
        <taxon>Didymosphaeriaceae</taxon>
        <taxon>Karstenula</taxon>
    </lineage>
</organism>
<gene>
    <name evidence="1" type="ORF">P171DRAFT_430302</name>
</gene>
<evidence type="ECO:0000313" key="2">
    <source>
        <dbReference type="Proteomes" id="UP000799764"/>
    </source>
</evidence>
<dbReference type="EMBL" id="MU001498">
    <property type="protein sequence ID" value="KAF2446068.1"/>
    <property type="molecule type" value="Genomic_DNA"/>
</dbReference>
<keyword evidence="2" id="KW-1185">Reference proteome</keyword>
<accession>A0A9P4PML2</accession>
<dbReference type="Proteomes" id="UP000799764">
    <property type="component" value="Unassembled WGS sequence"/>
</dbReference>
<proteinExistence type="predicted"/>
<protein>
    <submittedName>
        <fullName evidence="1">Uncharacterized protein</fullName>
    </submittedName>
</protein>
<dbReference type="AlphaFoldDB" id="A0A9P4PML2"/>
<evidence type="ECO:0000313" key="1">
    <source>
        <dbReference type="EMBL" id="KAF2446068.1"/>
    </source>
</evidence>
<name>A0A9P4PML2_9PLEO</name>
<sequence length="91" mass="10089">MRRNCTFTVCGWRGTDAMRITLFFASGLFARYTLGIAWREGNNSFYSGELVKLSTSGDLITYNVGLTCQTSEPCWGRAPTAIPTPSLRIRG</sequence>
<comment type="caution">
    <text evidence="1">The sequence shown here is derived from an EMBL/GenBank/DDBJ whole genome shotgun (WGS) entry which is preliminary data.</text>
</comment>